<name>A0A0F6RNH9_MICAE</name>
<gene>
    <name evidence="1" type="ORF">MYAER_4079</name>
</gene>
<dbReference type="Proteomes" id="UP000034103">
    <property type="component" value="Chromosome"/>
</dbReference>
<dbReference type="EMBL" id="CP011304">
    <property type="protein sequence ID" value="AKE66405.1"/>
    <property type="molecule type" value="Genomic_DNA"/>
</dbReference>
<reference evidence="1 2" key="1">
    <citation type="journal article" date="2015" name="Genome Announc.">
        <title>Complete Genome Sequence of Microcystis aeruginosa NIES-2549, a Bloom-Forming Cyanobacterium from Lake Kasumigaura, Japan.</title>
        <authorList>
            <person name="Yamaguchi H."/>
            <person name="Suzuki S."/>
            <person name="Tanabe Y."/>
            <person name="Osana Y."/>
            <person name="Shimura Y."/>
            <person name="Ishida K."/>
            <person name="Kawachi M."/>
        </authorList>
    </citation>
    <scope>NUCLEOTIDE SEQUENCE [LARGE SCALE GENOMIC DNA]</scope>
    <source>
        <strain evidence="1 2">NIES-2549</strain>
    </source>
</reference>
<dbReference type="HOGENOM" id="CLU_3272758_0_0_3"/>
<sequence length="41" mass="4938">MNKADKFKICPNTEQKIALAKKKLWLLQLVWELFPEFILTF</sequence>
<proteinExistence type="predicted"/>
<evidence type="ECO:0000313" key="2">
    <source>
        <dbReference type="Proteomes" id="UP000034103"/>
    </source>
</evidence>
<dbReference type="AlphaFoldDB" id="A0A0F6RNH9"/>
<organism evidence="1 2">
    <name type="scientific">Microcystis aeruginosa NIES-2549</name>
    <dbReference type="NCBI Taxonomy" id="1641812"/>
    <lineage>
        <taxon>Bacteria</taxon>
        <taxon>Bacillati</taxon>
        <taxon>Cyanobacteriota</taxon>
        <taxon>Cyanophyceae</taxon>
        <taxon>Oscillatoriophycideae</taxon>
        <taxon>Chroococcales</taxon>
        <taxon>Microcystaceae</taxon>
        <taxon>Microcystis</taxon>
    </lineage>
</organism>
<accession>A0A0F6RNH9</accession>
<dbReference type="PATRIC" id="fig|1641812.3.peg.4216"/>
<protein>
    <submittedName>
        <fullName evidence="1">Uncharacterized protein</fullName>
    </submittedName>
</protein>
<evidence type="ECO:0000313" key="1">
    <source>
        <dbReference type="EMBL" id="AKE66405.1"/>
    </source>
</evidence>